<comment type="caution">
    <text evidence="1">The sequence shown here is derived from an EMBL/GenBank/DDBJ whole genome shotgun (WGS) entry which is preliminary data.</text>
</comment>
<name>A0AAD6YZB0_9AGAR</name>
<proteinExistence type="predicted"/>
<evidence type="ECO:0000313" key="2">
    <source>
        <dbReference type="Proteomes" id="UP001218218"/>
    </source>
</evidence>
<dbReference type="Proteomes" id="UP001218218">
    <property type="component" value="Unassembled WGS sequence"/>
</dbReference>
<evidence type="ECO:0008006" key="3">
    <source>
        <dbReference type="Google" id="ProtNLM"/>
    </source>
</evidence>
<accession>A0AAD6YZB0</accession>
<dbReference type="AlphaFoldDB" id="A0AAD6YZB0"/>
<evidence type="ECO:0000313" key="1">
    <source>
        <dbReference type="EMBL" id="KAJ7302112.1"/>
    </source>
</evidence>
<sequence>MIPAAEISAALGELAADGMKICISDSYGEWEHEVWAYIAQAKAENVFRLKKLNYDRTLRLRQLDAILDPVARLPIELSSEVFLLLCFTDRDGAAWTRIALATTSLWAAVHINLGGNPPRGPGLRHLMPLWFHCARTRSLSISLSGEYFDCSVLNTVWRQVPRIAHLELRDEKGTGPSSIHPVLLWEPGTASPRPLAALETLAIWGTDTDPRTQPLPCVFHDVEVRFGPWVEKVVVLPKLRHLVFEGTVRGYPRYSRNVLDHLTLPALETLVGNAEGDQLLCLLTRSAPPLRDLVATKPRDLPIFVRCLRLIPGLSRLELWGIRSPIAEDLFEVLAHSGTPLLPQLSTLIIRLSAEYDLSETHTSFWPAALRALSSRRTTLRTFEVRLRNRLRPEWRPAPELVYGFRELMKGEMQVRIIRRDCCKKCEKVTYPLFE</sequence>
<organism evidence="1 2">
    <name type="scientific">Mycena albidolilacea</name>
    <dbReference type="NCBI Taxonomy" id="1033008"/>
    <lineage>
        <taxon>Eukaryota</taxon>
        <taxon>Fungi</taxon>
        <taxon>Dikarya</taxon>
        <taxon>Basidiomycota</taxon>
        <taxon>Agaricomycotina</taxon>
        <taxon>Agaricomycetes</taxon>
        <taxon>Agaricomycetidae</taxon>
        <taxon>Agaricales</taxon>
        <taxon>Marasmiineae</taxon>
        <taxon>Mycenaceae</taxon>
        <taxon>Mycena</taxon>
    </lineage>
</organism>
<gene>
    <name evidence="1" type="ORF">DFH08DRAFT_978217</name>
</gene>
<protein>
    <recommendedName>
        <fullName evidence="3">F-box domain-containing protein</fullName>
    </recommendedName>
</protein>
<keyword evidence="2" id="KW-1185">Reference proteome</keyword>
<reference evidence="1" key="1">
    <citation type="submission" date="2023-03" db="EMBL/GenBank/DDBJ databases">
        <title>Massive genome expansion in bonnet fungi (Mycena s.s.) driven by repeated elements and novel gene families across ecological guilds.</title>
        <authorList>
            <consortium name="Lawrence Berkeley National Laboratory"/>
            <person name="Harder C.B."/>
            <person name="Miyauchi S."/>
            <person name="Viragh M."/>
            <person name="Kuo A."/>
            <person name="Thoen E."/>
            <person name="Andreopoulos B."/>
            <person name="Lu D."/>
            <person name="Skrede I."/>
            <person name="Drula E."/>
            <person name="Henrissat B."/>
            <person name="Morin E."/>
            <person name="Kohler A."/>
            <person name="Barry K."/>
            <person name="LaButti K."/>
            <person name="Morin E."/>
            <person name="Salamov A."/>
            <person name="Lipzen A."/>
            <person name="Mereny Z."/>
            <person name="Hegedus B."/>
            <person name="Baldrian P."/>
            <person name="Stursova M."/>
            <person name="Weitz H."/>
            <person name="Taylor A."/>
            <person name="Grigoriev I.V."/>
            <person name="Nagy L.G."/>
            <person name="Martin F."/>
            <person name="Kauserud H."/>
        </authorList>
    </citation>
    <scope>NUCLEOTIDE SEQUENCE</scope>
    <source>
        <strain evidence="1">CBHHK002</strain>
    </source>
</reference>
<dbReference type="EMBL" id="JARIHO010000121">
    <property type="protein sequence ID" value="KAJ7302112.1"/>
    <property type="molecule type" value="Genomic_DNA"/>
</dbReference>